<dbReference type="EMBL" id="DVHL01000002">
    <property type="protein sequence ID" value="HIR65307.1"/>
    <property type="molecule type" value="Genomic_DNA"/>
</dbReference>
<dbReference type="SUPFAM" id="SSF53335">
    <property type="entry name" value="S-adenosyl-L-methionine-dependent methyltransferases"/>
    <property type="match status" value="1"/>
</dbReference>
<organism evidence="1 2">
    <name type="scientific">Candidatus Fimimonas gallinarum</name>
    <dbReference type="NCBI Taxonomy" id="2840821"/>
    <lineage>
        <taxon>Bacteria</taxon>
        <taxon>Pseudomonadati</taxon>
        <taxon>Myxococcota</taxon>
        <taxon>Myxococcia</taxon>
        <taxon>Myxococcales</taxon>
        <taxon>Cystobacterineae</taxon>
        <taxon>Myxococcaceae</taxon>
        <taxon>Myxococcaceae incertae sedis</taxon>
        <taxon>Candidatus Fimimonas</taxon>
    </lineage>
</organism>
<reference evidence="1" key="1">
    <citation type="submission" date="2020-10" db="EMBL/GenBank/DDBJ databases">
        <authorList>
            <person name="Gilroy R."/>
        </authorList>
    </citation>
    <scope>NUCLEOTIDE SEQUENCE</scope>
    <source>
        <strain evidence="1">CHK121-14286</strain>
    </source>
</reference>
<dbReference type="GO" id="GO:0032259">
    <property type="term" value="P:methylation"/>
    <property type="evidence" value="ECO:0007669"/>
    <property type="project" value="UniProtKB-KW"/>
</dbReference>
<dbReference type="PANTHER" id="PTHR38451:SF1">
    <property type="entry name" value="TRNA (ADENINE(22)-N(1))-METHYLTRANSFERASE"/>
    <property type="match status" value="1"/>
</dbReference>
<dbReference type="Proteomes" id="UP000824200">
    <property type="component" value="Unassembled WGS sequence"/>
</dbReference>
<dbReference type="Gene3D" id="3.40.50.150">
    <property type="entry name" value="Vaccinia Virus protein VP39"/>
    <property type="match status" value="1"/>
</dbReference>
<evidence type="ECO:0000313" key="1">
    <source>
        <dbReference type="EMBL" id="HIR65307.1"/>
    </source>
</evidence>
<evidence type="ECO:0000313" key="2">
    <source>
        <dbReference type="Proteomes" id="UP000824200"/>
    </source>
</evidence>
<comment type="caution">
    <text evidence="1">The sequence shown here is derived from an EMBL/GenBank/DDBJ whole genome shotgun (WGS) entry which is preliminary data.</text>
</comment>
<dbReference type="Pfam" id="PF12847">
    <property type="entry name" value="Methyltransf_18"/>
    <property type="match status" value="1"/>
</dbReference>
<dbReference type="GO" id="GO:0008168">
    <property type="term" value="F:methyltransferase activity"/>
    <property type="evidence" value="ECO:0007669"/>
    <property type="project" value="UniProtKB-KW"/>
</dbReference>
<name>A0A9D1E2I3_9BACT</name>
<gene>
    <name evidence="1" type="ORF">IAC95_00220</name>
</gene>
<dbReference type="InterPro" id="IPR029063">
    <property type="entry name" value="SAM-dependent_MTases_sf"/>
</dbReference>
<proteinExistence type="predicted"/>
<keyword evidence="1" id="KW-0489">Methyltransferase</keyword>
<sequence length="214" mass="24348">MYTKRLQKLFSALPKCRLLADVGCDHGYVGIYALQKGIAERVCFSDISLPSLQKARQNCPEQYLDRAQFVCQDGLQDICADCAVIAGMGGMEIISVLKNARHLPEKLVLQPMRSQREVREFLSERYKILSDEKFFDGKFYDLITAQLGGGTTLSEEEKQFGKTNLLQPSDDFLAFLQKEKATCEQILNQCNDAEAVRRYEEVCRIIRKLTEETS</sequence>
<dbReference type="PANTHER" id="PTHR38451">
    <property type="entry name" value="TRNA (ADENINE(22)-N(1))-METHYLTRANSFERASE"/>
    <property type="match status" value="1"/>
</dbReference>
<dbReference type="AlphaFoldDB" id="A0A9D1E2I3"/>
<accession>A0A9D1E2I3</accession>
<keyword evidence="1" id="KW-0808">Transferase</keyword>
<protein>
    <submittedName>
        <fullName evidence="1">SAM-dependent methyltransferase</fullName>
    </submittedName>
</protein>
<reference evidence="1" key="2">
    <citation type="journal article" date="2021" name="PeerJ">
        <title>Extensive microbial diversity within the chicken gut microbiome revealed by metagenomics and culture.</title>
        <authorList>
            <person name="Gilroy R."/>
            <person name="Ravi A."/>
            <person name="Getino M."/>
            <person name="Pursley I."/>
            <person name="Horton D.L."/>
            <person name="Alikhan N.F."/>
            <person name="Baker D."/>
            <person name="Gharbi K."/>
            <person name="Hall N."/>
            <person name="Watson M."/>
            <person name="Adriaenssens E.M."/>
            <person name="Foster-Nyarko E."/>
            <person name="Jarju S."/>
            <person name="Secka A."/>
            <person name="Antonio M."/>
            <person name="Oren A."/>
            <person name="Chaudhuri R.R."/>
            <person name="La Ragione R."/>
            <person name="Hildebrand F."/>
            <person name="Pallen M.J."/>
        </authorList>
    </citation>
    <scope>NUCLEOTIDE SEQUENCE</scope>
    <source>
        <strain evidence="1">CHK121-14286</strain>
    </source>
</reference>